<sequence>MLLSRIESAVPFLNEVKKIVGSSPRRRSKSAVALLDDDGNRRLVLIRIER</sequence>
<evidence type="ECO:0000313" key="1">
    <source>
        <dbReference type="EMBL" id="KAF2556100.1"/>
    </source>
</evidence>
<gene>
    <name evidence="1" type="ORF">F2Q68_00016280</name>
    <name evidence="2" type="ORF">F2Q69_00030119</name>
</gene>
<dbReference type="EMBL" id="QGKX02000088">
    <property type="protein sequence ID" value="KAF3589281.1"/>
    <property type="molecule type" value="Genomic_DNA"/>
</dbReference>
<dbReference type="EMBL" id="QGKW02001940">
    <property type="protein sequence ID" value="KAF2556100.1"/>
    <property type="molecule type" value="Genomic_DNA"/>
</dbReference>
<organism evidence="1 3">
    <name type="scientific">Brassica cretica</name>
    <name type="common">Mustard</name>
    <dbReference type="NCBI Taxonomy" id="69181"/>
    <lineage>
        <taxon>Eukaryota</taxon>
        <taxon>Viridiplantae</taxon>
        <taxon>Streptophyta</taxon>
        <taxon>Embryophyta</taxon>
        <taxon>Tracheophyta</taxon>
        <taxon>Spermatophyta</taxon>
        <taxon>Magnoliopsida</taxon>
        <taxon>eudicotyledons</taxon>
        <taxon>Gunneridae</taxon>
        <taxon>Pentapetalae</taxon>
        <taxon>rosids</taxon>
        <taxon>malvids</taxon>
        <taxon>Brassicales</taxon>
        <taxon>Brassicaceae</taxon>
        <taxon>Brassiceae</taxon>
        <taxon>Brassica</taxon>
    </lineage>
</organism>
<protein>
    <submittedName>
        <fullName evidence="1">Uncharacterized protein</fullName>
    </submittedName>
</protein>
<evidence type="ECO:0000313" key="3">
    <source>
        <dbReference type="Proteomes" id="UP000712281"/>
    </source>
</evidence>
<name>A0A8S9HGA7_BRACR</name>
<reference evidence="2" key="2">
    <citation type="submission" date="2019-12" db="EMBL/GenBank/DDBJ databases">
        <title>Genome sequencing and annotation of Brassica cretica.</title>
        <authorList>
            <person name="Studholme D.J."/>
            <person name="Sarris P."/>
        </authorList>
    </citation>
    <scope>NUCLEOTIDE SEQUENCE</scope>
    <source>
        <strain evidence="2">PFS-109/04</strain>
        <tissue evidence="2">Leaf</tissue>
    </source>
</reference>
<dbReference type="Proteomes" id="UP000712600">
    <property type="component" value="Unassembled WGS sequence"/>
</dbReference>
<dbReference type="Proteomes" id="UP000712281">
    <property type="component" value="Unassembled WGS sequence"/>
</dbReference>
<dbReference type="AlphaFoldDB" id="A0A8S9HGA7"/>
<evidence type="ECO:0000313" key="2">
    <source>
        <dbReference type="EMBL" id="KAF3589281.1"/>
    </source>
</evidence>
<accession>A0A8S9HGA7</accession>
<reference evidence="1" key="1">
    <citation type="submission" date="2019-12" db="EMBL/GenBank/DDBJ databases">
        <title>Genome sequencing and annotation of Brassica cretica.</title>
        <authorList>
            <person name="Studholme D.J."/>
            <person name="Sarris P.F."/>
        </authorList>
    </citation>
    <scope>NUCLEOTIDE SEQUENCE</scope>
    <source>
        <strain evidence="1">PFS-001/15</strain>
        <tissue evidence="1">Leaf</tissue>
    </source>
</reference>
<proteinExistence type="predicted"/>
<comment type="caution">
    <text evidence="1">The sequence shown here is derived from an EMBL/GenBank/DDBJ whole genome shotgun (WGS) entry which is preliminary data.</text>
</comment>